<dbReference type="InterPro" id="IPR036396">
    <property type="entry name" value="Cyt_P450_sf"/>
</dbReference>
<reference evidence="3 4" key="1">
    <citation type="submission" date="2018-06" db="EMBL/GenBank/DDBJ databases">
        <authorList>
            <consortium name="Pathogen Informatics"/>
            <person name="Doyle S."/>
        </authorList>
    </citation>
    <scope>NUCLEOTIDE SEQUENCE [LARGE SCALE GENOMIC DNA]</scope>
    <source>
        <strain evidence="3 4">NCTC13184</strain>
    </source>
</reference>
<dbReference type="GO" id="GO:0005506">
    <property type="term" value="F:iron ion binding"/>
    <property type="evidence" value="ECO:0007669"/>
    <property type="project" value="InterPro"/>
</dbReference>
<protein>
    <submittedName>
        <fullName evidence="3">Cytochrome P450 107B1</fullName>
        <ecNumber evidence="3">1.14.-.-</ecNumber>
    </submittedName>
</protein>
<dbReference type="PANTHER" id="PTHR46696:SF1">
    <property type="entry name" value="CYTOCHROME P450 YJIB-RELATED"/>
    <property type="match status" value="1"/>
</dbReference>
<dbReference type="PANTHER" id="PTHR46696">
    <property type="entry name" value="P450, PUTATIVE (EUROFUNG)-RELATED"/>
    <property type="match status" value="1"/>
</dbReference>
<name>A0A378X3X7_9NOCA</name>
<accession>A0A378X3X7</accession>
<gene>
    <name evidence="3" type="ORF">NCTC13184_05892</name>
</gene>
<dbReference type="GO" id="GO:0016705">
    <property type="term" value="F:oxidoreductase activity, acting on paired donors, with incorporation or reduction of molecular oxygen"/>
    <property type="evidence" value="ECO:0007669"/>
    <property type="project" value="InterPro"/>
</dbReference>
<evidence type="ECO:0000313" key="3">
    <source>
        <dbReference type="EMBL" id="SUA47351.1"/>
    </source>
</evidence>
<evidence type="ECO:0000313" key="4">
    <source>
        <dbReference type="Proteomes" id="UP000255082"/>
    </source>
</evidence>
<dbReference type="AlphaFoldDB" id="A0A378X3X7"/>
<sequence>MSQPFHTTTQPALTGADKHVLSIEQLGERTRLYAPAFAADPHAAYARMRRRHRSLAPVELAPGVPATLVIGYKIACHIRHNPGQFPADPRRWQPSMPARCPLGPMMEYRPNALRTTGTEHARYRAVNTRALDAVDLYSVRPRVLTIGTRLIEGFSQRRRADVLAEYAMPLAFSVINWLLGCPEGIGVRVAGALAAMFESTGPRTPTPSTTPWAKPWANSSR</sequence>
<evidence type="ECO:0000256" key="2">
    <source>
        <dbReference type="SAM" id="MobiDB-lite"/>
    </source>
</evidence>
<dbReference type="Proteomes" id="UP000255082">
    <property type="component" value="Unassembled WGS sequence"/>
</dbReference>
<dbReference type="SUPFAM" id="SSF48264">
    <property type="entry name" value="Cytochrome P450"/>
    <property type="match status" value="1"/>
</dbReference>
<feature type="compositionally biased region" description="Low complexity" evidence="2">
    <location>
        <begin position="199"/>
        <end position="211"/>
    </location>
</feature>
<keyword evidence="3" id="KW-0560">Oxidoreductase</keyword>
<dbReference type="GO" id="GO:0020037">
    <property type="term" value="F:heme binding"/>
    <property type="evidence" value="ECO:0007669"/>
    <property type="project" value="InterPro"/>
</dbReference>
<dbReference type="Gene3D" id="1.10.630.10">
    <property type="entry name" value="Cytochrome P450"/>
    <property type="match status" value="1"/>
</dbReference>
<organism evidence="3 4">
    <name type="scientific">Nocardia africana</name>
    <dbReference type="NCBI Taxonomy" id="134964"/>
    <lineage>
        <taxon>Bacteria</taxon>
        <taxon>Bacillati</taxon>
        <taxon>Actinomycetota</taxon>
        <taxon>Actinomycetes</taxon>
        <taxon>Mycobacteriales</taxon>
        <taxon>Nocardiaceae</taxon>
        <taxon>Nocardia</taxon>
    </lineage>
</organism>
<proteinExistence type="inferred from homology"/>
<comment type="similarity">
    <text evidence="1">Belongs to the cytochrome P450 family.</text>
</comment>
<evidence type="ECO:0000256" key="1">
    <source>
        <dbReference type="ARBA" id="ARBA00010617"/>
    </source>
</evidence>
<feature type="region of interest" description="Disordered" evidence="2">
    <location>
        <begin position="199"/>
        <end position="221"/>
    </location>
</feature>
<dbReference type="RefSeq" id="WP_258562272.1">
    <property type="nucleotide sequence ID" value="NZ_UGRU01000001.1"/>
</dbReference>
<dbReference type="EMBL" id="UGRU01000001">
    <property type="protein sequence ID" value="SUA47351.1"/>
    <property type="molecule type" value="Genomic_DNA"/>
</dbReference>
<dbReference type="EC" id="1.14.-.-" evidence="3"/>
<dbReference type="GO" id="GO:0004497">
    <property type="term" value="F:monooxygenase activity"/>
    <property type="evidence" value="ECO:0007669"/>
    <property type="project" value="InterPro"/>
</dbReference>